<evidence type="ECO:0000256" key="2">
    <source>
        <dbReference type="SAM" id="Phobius"/>
    </source>
</evidence>
<comment type="caution">
    <text evidence="4">The sequence shown here is derived from an EMBL/GenBank/DDBJ whole genome shotgun (WGS) entry which is preliminary data.</text>
</comment>
<dbReference type="SMART" id="SM00089">
    <property type="entry name" value="PKD"/>
    <property type="match status" value="2"/>
</dbReference>
<feature type="transmembrane region" description="Helical" evidence="2">
    <location>
        <begin position="16"/>
        <end position="37"/>
    </location>
</feature>
<reference evidence="4 5" key="1">
    <citation type="submission" date="2021-06" db="EMBL/GenBank/DDBJ databases">
        <title>Halomicroarcula sp. a new haloarchaeum isolated from saline soil.</title>
        <authorList>
            <person name="Duran-Viseras A."/>
            <person name="Sanchez-Porro C."/>
            <person name="Ventosa A."/>
        </authorList>
    </citation>
    <scope>NUCLEOTIDE SEQUENCE [LARGE SCALE GENOMIC DNA]</scope>
    <source>
        <strain evidence="4 5">F13</strain>
    </source>
</reference>
<organism evidence="4 5">
    <name type="scientific">Haloarcula rubra</name>
    <dbReference type="NCBI Taxonomy" id="2487747"/>
    <lineage>
        <taxon>Archaea</taxon>
        <taxon>Methanobacteriati</taxon>
        <taxon>Methanobacteriota</taxon>
        <taxon>Stenosarchaea group</taxon>
        <taxon>Halobacteria</taxon>
        <taxon>Halobacteriales</taxon>
        <taxon>Haloarculaceae</taxon>
        <taxon>Haloarcula</taxon>
    </lineage>
</organism>
<keyword evidence="2" id="KW-0812">Transmembrane</keyword>
<dbReference type="Pfam" id="PF18911">
    <property type="entry name" value="PKD_4"/>
    <property type="match status" value="2"/>
</dbReference>
<feature type="region of interest" description="Disordered" evidence="1">
    <location>
        <begin position="631"/>
        <end position="660"/>
    </location>
</feature>
<dbReference type="Gene3D" id="2.60.40.10">
    <property type="entry name" value="Immunoglobulins"/>
    <property type="match status" value="2"/>
</dbReference>
<protein>
    <submittedName>
        <fullName evidence="4">PKD domain-containing protein</fullName>
    </submittedName>
</protein>
<dbReference type="RefSeq" id="WP_220618970.1">
    <property type="nucleotide sequence ID" value="NZ_RKLR01000004.1"/>
</dbReference>
<dbReference type="CDD" id="cd00146">
    <property type="entry name" value="PKD"/>
    <property type="match status" value="2"/>
</dbReference>
<feature type="compositionally biased region" description="Polar residues" evidence="1">
    <location>
        <begin position="631"/>
        <end position="645"/>
    </location>
</feature>
<dbReference type="Proteomes" id="UP001430377">
    <property type="component" value="Unassembled WGS sequence"/>
</dbReference>
<dbReference type="InterPro" id="IPR012859">
    <property type="entry name" value="Pilin_N_archaeal"/>
</dbReference>
<name>A0AAW4PRZ0_9EURY</name>
<keyword evidence="2" id="KW-0472">Membrane</keyword>
<dbReference type="InterPro" id="IPR022409">
    <property type="entry name" value="PKD/Chitinase_dom"/>
</dbReference>
<sequence length="660" mass="68715">MGDTHPGDDRAQSETIGVVLLTGVVVVTIGVAGFVTLGDIGASARSTPSLDIHAGATTQDVFVAHNGGSSVDSNDVTIVVVGDNRRQYTLADYTQVGGTDPTRFEPGGRWGLPNDVGGASIRVVAIHDPTSTVLDRDTVSVEVTVAARFDYTPSSPTAGKAVTFDASDSTVDDGSIASYEWDFDDDGTTDATGETASSSFPDDGTYPVTLTVTTDDGRTANRTKEVTVYNEFPTASFTYSPTNPTTGEVVSFDASGSGDDGNIVSYEWDFDGDGTVDATGETVTNIFGSTGDHTVRLSVTDDDGASDVTSQVVTVTSGGGGPPSVTSATFSDADGNITDAEANSNARRTVTLRFNQTMDTGLAPKTTYENVTESSAKVVTGGWVDATTYEQTLEFADNDVDTLVTLEVSRAESDDGTPMETERPLTFTIDTRSPGDPNSVRIDTPRINASNQNAVDATLVNPDSLDGDEVAVLSIVNTSIGDSVTFEEQITTNGGDETTFTGIDVSGLPEGYVSARGYVRDDVGNTGGTVTNDQTRKDTVPPDIVLRDIRAFANNDTVTIAEVTAEDSNSGLVSVNVTVRNDKNERIGGENFTGLSAAGSKTWTDIEISATENVRPNKELTITIVGTDVTGNVNTSSKTVTSQNEAGNGNAGGNGNGNGQ</sequence>
<dbReference type="InterPro" id="IPR035986">
    <property type="entry name" value="PKD_dom_sf"/>
</dbReference>
<feature type="domain" description="PKD" evidence="3">
    <location>
        <begin position="145"/>
        <end position="228"/>
    </location>
</feature>
<dbReference type="AlphaFoldDB" id="A0AAW4PRZ0"/>
<keyword evidence="2" id="KW-1133">Transmembrane helix</keyword>
<accession>A0AAW4PRZ0</accession>
<dbReference type="InterPro" id="IPR000601">
    <property type="entry name" value="PKD_dom"/>
</dbReference>
<proteinExistence type="predicted"/>
<dbReference type="SUPFAM" id="SSF49299">
    <property type="entry name" value="PKD domain"/>
    <property type="match status" value="2"/>
</dbReference>
<evidence type="ECO:0000256" key="1">
    <source>
        <dbReference type="SAM" id="MobiDB-lite"/>
    </source>
</evidence>
<dbReference type="Pfam" id="PF07790">
    <property type="entry name" value="Pilin_N"/>
    <property type="match status" value="1"/>
</dbReference>
<dbReference type="PROSITE" id="PS50093">
    <property type="entry name" value="PKD"/>
    <property type="match status" value="2"/>
</dbReference>
<evidence type="ECO:0000259" key="3">
    <source>
        <dbReference type="PROSITE" id="PS50093"/>
    </source>
</evidence>
<gene>
    <name evidence="4" type="ORF">EGH21_13305</name>
</gene>
<evidence type="ECO:0000313" key="4">
    <source>
        <dbReference type="EMBL" id="MBX0324010.1"/>
    </source>
</evidence>
<feature type="region of interest" description="Disordered" evidence="1">
    <location>
        <begin position="183"/>
        <end position="204"/>
    </location>
</feature>
<evidence type="ECO:0000313" key="5">
    <source>
        <dbReference type="Proteomes" id="UP001430377"/>
    </source>
</evidence>
<feature type="domain" description="PKD" evidence="3">
    <location>
        <begin position="233"/>
        <end position="320"/>
    </location>
</feature>
<dbReference type="EMBL" id="RKLR01000004">
    <property type="protein sequence ID" value="MBX0324010.1"/>
    <property type="molecule type" value="Genomic_DNA"/>
</dbReference>
<keyword evidence="5" id="KW-1185">Reference proteome</keyword>
<feature type="compositionally biased region" description="Gly residues" evidence="1">
    <location>
        <begin position="649"/>
        <end position="660"/>
    </location>
</feature>
<dbReference type="InterPro" id="IPR013783">
    <property type="entry name" value="Ig-like_fold"/>
</dbReference>